<comment type="caution">
    <text evidence="5">The sequence shown here is derived from an EMBL/GenBank/DDBJ whole genome shotgun (WGS) entry which is preliminary data.</text>
</comment>
<protein>
    <submittedName>
        <fullName evidence="5">Polysaccharide export protein</fullName>
    </submittedName>
</protein>
<dbReference type="InterPro" id="IPR003715">
    <property type="entry name" value="Poly_export_N"/>
</dbReference>
<proteinExistence type="predicted"/>
<evidence type="ECO:0000313" key="5">
    <source>
        <dbReference type="EMBL" id="TGX53508.1"/>
    </source>
</evidence>
<gene>
    <name evidence="5" type="ORF">E5A73_11780</name>
</gene>
<feature type="signal peptide" evidence="2">
    <location>
        <begin position="1"/>
        <end position="23"/>
    </location>
</feature>
<dbReference type="EMBL" id="SRXT01000004">
    <property type="protein sequence ID" value="TGX53508.1"/>
    <property type="molecule type" value="Genomic_DNA"/>
</dbReference>
<name>A0A4S1XC54_9SPHN</name>
<dbReference type="OrthoDB" id="197007at2"/>
<reference evidence="5 6" key="1">
    <citation type="submission" date="2019-04" db="EMBL/GenBank/DDBJ databases">
        <title>Sphingomonas psychrotolerans sp. nov., isolated from soil in the Tianshan Mountains, Xinjiang, China.</title>
        <authorList>
            <person name="Luo Y."/>
            <person name="Sheng H."/>
        </authorList>
    </citation>
    <scope>NUCLEOTIDE SEQUENCE [LARGE SCALE GENOMIC DNA]</scope>
    <source>
        <strain evidence="5 6">ZFGT-11</strain>
    </source>
</reference>
<sequence>MKFRAIINAFALALSVAMPLASAVGATLQSSDERPPIYTLDSGDKIRVVVYGEQSLNGEYSVGPAGDVAFPLIGNLPAKGKSVAELQQAITAKLATGYILDPRVSVEVLSFRPFYILGEVNRPGQYPYATDLSVDQAVATAGGYTYRASKSKIFIRHLGEREVEYKLGKGKVVWVRPGDSIRVGERYF</sequence>
<evidence type="ECO:0000256" key="1">
    <source>
        <dbReference type="ARBA" id="ARBA00022729"/>
    </source>
</evidence>
<keyword evidence="1 2" id="KW-0732">Signal</keyword>
<dbReference type="Gene3D" id="3.30.1950.10">
    <property type="entry name" value="wza like domain"/>
    <property type="match status" value="1"/>
</dbReference>
<dbReference type="PANTHER" id="PTHR33619:SF3">
    <property type="entry name" value="POLYSACCHARIDE EXPORT PROTEIN GFCE-RELATED"/>
    <property type="match status" value="1"/>
</dbReference>
<evidence type="ECO:0000259" key="4">
    <source>
        <dbReference type="Pfam" id="PF10531"/>
    </source>
</evidence>
<dbReference type="Pfam" id="PF02563">
    <property type="entry name" value="Poly_export"/>
    <property type="match status" value="1"/>
</dbReference>
<dbReference type="RefSeq" id="WP_135964014.1">
    <property type="nucleotide sequence ID" value="NZ_SRXT01000004.1"/>
</dbReference>
<accession>A0A4S1XC54</accession>
<organism evidence="5 6">
    <name type="scientific">Sphingomonas gei</name>
    <dbReference type="NCBI Taxonomy" id="1395960"/>
    <lineage>
        <taxon>Bacteria</taxon>
        <taxon>Pseudomonadati</taxon>
        <taxon>Pseudomonadota</taxon>
        <taxon>Alphaproteobacteria</taxon>
        <taxon>Sphingomonadales</taxon>
        <taxon>Sphingomonadaceae</taxon>
        <taxon>Sphingomonas</taxon>
    </lineage>
</organism>
<dbReference type="InterPro" id="IPR019554">
    <property type="entry name" value="Soluble_ligand-bd"/>
</dbReference>
<dbReference type="Proteomes" id="UP000306147">
    <property type="component" value="Unassembled WGS sequence"/>
</dbReference>
<feature type="domain" description="Soluble ligand binding" evidence="4">
    <location>
        <begin position="114"/>
        <end position="158"/>
    </location>
</feature>
<dbReference type="Pfam" id="PF10531">
    <property type="entry name" value="SLBB"/>
    <property type="match status" value="1"/>
</dbReference>
<feature type="domain" description="Polysaccharide export protein N-terminal" evidence="3">
    <location>
        <begin position="34"/>
        <end position="108"/>
    </location>
</feature>
<keyword evidence="6" id="KW-1185">Reference proteome</keyword>
<dbReference type="PANTHER" id="PTHR33619">
    <property type="entry name" value="POLYSACCHARIDE EXPORT PROTEIN GFCE-RELATED"/>
    <property type="match status" value="1"/>
</dbReference>
<dbReference type="GO" id="GO:0015159">
    <property type="term" value="F:polysaccharide transmembrane transporter activity"/>
    <property type="evidence" value="ECO:0007669"/>
    <property type="project" value="InterPro"/>
</dbReference>
<dbReference type="InterPro" id="IPR049712">
    <property type="entry name" value="Poly_export"/>
</dbReference>
<dbReference type="AlphaFoldDB" id="A0A4S1XC54"/>
<evidence type="ECO:0000313" key="6">
    <source>
        <dbReference type="Proteomes" id="UP000306147"/>
    </source>
</evidence>
<evidence type="ECO:0000259" key="3">
    <source>
        <dbReference type="Pfam" id="PF02563"/>
    </source>
</evidence>
<feature type="chain" id="PRO_5020589773" evidence="2">
    <location>
        <begin position="24"/>
        <end position="188"/>
    </location>
</feature>
<evidence type="ECO:0000256" key="2">
    <source>
        <dbReference type="SAM" id="SignalP"/>
    </source>
</evidence>